<dbReference type="Gene3D" id="3.40.50.150">
    <property type="entry name" value="Vaccinia Virus protein VP39"/>
    <property type="match status" value="1"/>
</dbReference>
<evidence type="ECO:0000256" key="7">
    <source>
        <dbReference type="ARBA" id="ARBA00023242"/>
    </source>
</evidence>
<proteinExistence type="inferred from homology"/>
<dbReference type="InterPro" id="IPR042036">
    <property type="entry name" value="RRP8_N"/>
</dbReference>
<evidence type="ECO:0000256" key="1">
    <source>
        <dbReference type="ARBA" id="ARBA00004604"/>
    </source>
</evidence>
<dbReference type="PANTHER" id="PTHR12787:SF0">
    <property type="entry name" value="RIBOSOMAL RNA-PROCESSING PROTEIN 8"/>
    <property type="match status" value="1"/>
</dbReference>
<feature type="region of interest" description="Disordered" evidence="9">
    <location>
        <begin position="168"/>
        <end position="221"/>
    </location>
</feature>
<dbReference type="GO" id="GO:0032259">
    <property type="term" value="P:methylation"/>
    <property type="evidence" value="ECO:0007669"/>
    <property type="project" value="UniProtKB-KW"/>
</dbReference>
<dbReference type="AlphaFoldDB" id="A0AAD9G368"/>
<gene>
    <name evidence="10" type="ORF">P3T76_013645</name>
</gene>
<evidence type="ECO:0000256" key="5">
    <source>
        <dbReference type="ARBA" id="ARBA00022679"/>
    </source>
</evidence>
<comment type="similarity">
    <text evidence="2 8">Belongs to the methyltransferase superfamily. RRP8 family.</text>
</comment>
<comment type="subcellular location">
    <subcellularLocation>
        <location evidence="1 8">Nucleus</location>
        <location evidence="1 8">Nucleolus</location>
    </subcellularLocation>
</comment>
<organism evidence="10 11">
    <name type="scientific">Phytophthora citrophthora</name>
    <dbReference type="NCBI Taxonomy" id="4793"/>
    <lineage>
        <taxon>Eukaryota</taxon>
        <taxon>Sar</taxon>
        <taxon>Stramenopiles</taxon>
        <taxon>Oomycota</taxon>
        <taxon>Peronosporomycetes</taxon>
        <taxon>Peronosporales</taxon>
        <taxon>Peronosporaceae</taxon>
        <taxon>Phytophthora</taxon>
    </lineage>
</organism>
<sequence length="442" mass="49553">MKAISRWNEEGGGDVGGVIFRRIFSEHCGFSRNEMSALTLIIYNDLSSRESIEMHAPPLDRGRSRWCSHAHGVNKPARVFPSGFNGQSNQRIDAANRQAARTPPITGFWWCRARVLHETLSVGLTTMKNALYPMLRLRHIEKERASTLITIVLVQFYNCVIMAKKSRKGGGKAGVKGKSTTSGGNKKVHQKNKTQQVAAVSKSQQNNGKNRSKGKNKALTPAERLAEMRRKIDGGKFRMLNEQLYTTTGDSAFSTFQSDPELFDVYHQGFREMADKWPTNPLDTFIDYVKRHPKAVVADFGCGDARLAESVPNKVHSFDLVSRKSTVTACNIADVPLKNTSVDIAVYCLALMGTSVREYVREVYRVLKPGGVLKVAEVKSRFESESLGGIEGFVQTLGKMGFDCKHKDERNKMFVLFEFVKSSRKPQNVGPIEFKACEYKRR</sequence>
<feature type="compositionally biased region" description="Polar residues" evidence="9">
    <location>
        <begin position="193"/>
        <end position="205"/>
    </location>
</feature>
<dbReference type="EMBL" id="JASMQC010000037">
    <property type="protein sequence ID" value="KAK1930688.1"/>
    <property type="molecule type" value="Genomic_DNA"/>
</dbReference>
<dbReference type="InterPro" id="IPR007823">
    <property type="entry name" value="RRP8"/>
</dbReference>
<dbReference type="SUPFAM" id="SSF53335">
    <property type="entry name" value="S-adenosyl-L-methionine-dependent methyltransferases"/>
    <property type="match status" value="1"/>
</dbReference>
<dbReference type="InterPro" id="IPR029063">
    <property type="entry name" value="SAM-dependent_MTases_sf"/>
</dbReference>
<evidence type="ECO:0000256" key="3">
    <source>
        <dbReference type="ARBA" id="ARBA00022552"/>
    </source>
</evidence>
<dbReference type="Pfam" id="PF05148">
    <property type="entry name" value="Methyltransf_8"/>
    <property type="match status" value="1"/>
</dbReference>
<comment type="caution">
    <text evidence="10">The sequence shown here is derived from an EMBL/GenBank/DDBJ whole genome shotgun (WGS) entry which is preliminary data.</text>
</comment>
<keyword evidence="11" id="KW-1185">Reference proteome</keyword>
<keyword evidence="3 8" id="KW-0698">rRNA processing</keyword>
<dbReference type="FunFam" id="1.10.10.2150:FF:000001">
    <property type="entry name" value="Ribosomal RNA-processing protein 8"/>
    <property type="match status" value="1"/>
</dbReference>
<dbReference type="PANTHER" id="PTHR12787">
    <property type="entry name" value="RIBOSOMAL RNA-PROCESSING PROTEIN 8"/>
    <property type="match status" value="1"/>
</dbReference>
<dbReference type="GO" id="GO:0008168">
    <property type="term" value="F:methyltransferase activity"/>
    <property type="evidence" value="ECO:0007669"/>
    <property type="project" value="UniProtKB-KW"/>
</dbReference>
<evidence type="ECO:0000256" key="4">
    <source>
        <dbReference type="ARBA" id="ARBA00022603"/>
    </source>
</evidence>
<evidence type="ECO:0000256" key="2">
    <source>
        <dbReference type="ARBA" id="ARBA00006301"/>
    </source>
</evidence>
<dbReference type="GO" id="GO:0006364">
    <property type="term" value="P:rRNA processing"/>
    <property type="evidence" value="ECO:0007669"/>
    <property type="project" value="UniProtKB-UniRule"/>
</dbReference>
<evidence type="ECO:0000256" key="8">
    <source>
        <dbReference type="RuleBase" id="RU365074"/>
    </source>
</evidence>
<keyword evidence="5 8" id="KW-0808">Transferase</keyword>
<keyword evidence="6 8" id="KW-0949">S-adenosyl-L-methionine</keyword>
<dbReference type="GO" id="GO:0005730">
    <property type="term" value="C:nucleolus"/>
    <property type="evidence" value="ECO:0007669"/>
    <property type="project" value="UniProtKB-SubCell"/>
</dbReference>
<dbReference type="Gene3D" id="1.10.10.2150">
    <property type="entry name" value="Ribosomal RNA-processing protein 8, N-terminal domain"/>
    <property type="match status" value="1"/>
</dbReference>
<evidence type="ECO:0000256" key="9">
    <source>
        <dbReference type="SAM" id="MobiDB-lite"/>
    </source>
</evidence>
<evidence type="ECO:0000313" key="11">
    <source>
        <dbReference type="Proteomes" id="UP001259832"/>
    </source>
</evidence>
<dbReference type="Proteomes" id="UP001259832">
    <property type="component" value="Unassembled WGS sequence"/>
</dbReference>
<dbReference type="CDD" id="cd02440">
    <property type="entry name" value="AdoMet_MTases"/>
    <property type="match status" value="1"/>
</dbReference>
<name>A0AAD9G368_9STRA</name>
<accession>A0AAD9G368</accession>
<reference evidence="10" key="1">
    <citation type="submission" date="2023-08" db="EMBL/GenBank/DDBJ databases">
        <title>Reference Genome Resource for the Citrus Pathogen Phytophthora citrophthora.</title>
        <authorList>
            <person name="Moller H."/>
            <person name="Coetzee B."/>
            <person name="Rose L.J."/>
            <person name="Van Niekerk J.M."/>
        </authorList>
    </citation>
    <scope>NUCLEOTIDE SEQUENCE</scope>
    <source>
        <strain evidence="10">STE-U-9442</strain>
    </source>
</reference>
<dbReference type="FunFam" id="3.40.50.150:FF:000402">
    <property type="entry name" value="Ribosomal RNA-processing protein 8"/>
    <property type="match status" value="1"/>
</dbReference>
<evidence type="ECO:0000313" key="10">
    <source>
        <dbReference type="EMBL" id="KAK1930688.1"/>
    </source>
</evidence>
<keyword evidence="4 8" id="KW-0489">Methyltransferase</keyword>
<comment type="function">
    <text evidence="8">Probable methyltransferase required to silence rDNA.</text>
</comment>
<protein>
    <recommendedName>
        <fullName evidence="8">Ribosomal RNA-processing protein 8</fullName>
        <ecNumber evidence="8">2.1.1.-</ecNumber>
    </recommendedName>
</protein>
<feature type="compositionally biased region" description="Low complexity" evidence="9">
    <location>
        <begin position="176"/>
        <end position="185"/>
    </location>
</feature>
<dbReference type="EC" id="2.1.1.-" evidence="8"/>
<evidence type="ECO:0000256" key="6">
    <source>
        <dbReference type="ARBA" id="ARBA00022691"/>
    </source>
</evidence>
<keyword evidence="7 8" id="KW-0539">Nucleus</keyword>